<proteinExistence type="predicted"/>
<dbReference type="InterPro" id="IPR036770">
    <property type="entry name" value="Ankyrin_rpt-contain_sf"/>
</dbReference>
<evidence type="ECO:0000256" key="1">
    <source>
        <dbReference type="ARBA" id="ARBA00022737"/>
    </source>
</evidence>
<comment type="caution">
    <text evidence="4">The sequence shown here is derived from an EMBL/GenBank/DDBJ whole genome shotgun (WGS) entry which is preliminary data.</text>
</comment>
<dbReference type="PROSITE" id="PS50088">
    <property type="entry name" value="ANK_REPEAT"/>
    <property type="match status" value="2"/>
</dbReference>
<reference evidence="4" key="1">
    <citation type="submission" date="2022-09" db="EMBL/GenBank/DDBJ databases">
        <title>Chromosome-level assembly of Trichoderma breve T069, a fungus used in development of biopesticide product.</title>
        <authorList>
            <person name="Lin R."/>
            <person name="Liu T."/>
        </authorList>
    </citation>
    <scope>NUCLEOTIDE SEQUENCE</scope>
    <source>
        <strain evidence="4">T069</strain>
    </source>
</reference>
<keyword evidence="1" id="KW-0677">Repeat</keyword>
<feature type="repeat" description="ANK" evidence="3">
    <location>
        <begin position="177"/>
        <end position="201"/>
    </location>
</feature>
<evidence type="ECO:0000313" key="5">
    <source>
        <dbReference type="Proteomes" id="UP001140511"/>
    </source>
</evidence>
<dbReference type="GeneID" id="80862274"/>
<dbReference type="PANTHER" id="PTHR24203">
    <property type="entry name" value="ANKYRIN REPEAT FAMILY PROTEIN"/>
    <property type="match status" value="1"/>
</dbReference>
<keyword evidence="2 3" id="KW-0040">ANK repeat</keyword>
<keyword evidence="5" id="KW-1185">Reference proteome</keyword>
<evidence type="ECO:0000256" key="2">
    <source>
        <dbReference type="ARBA" id="ARBA00023043"/>
    </source>
</evidence>
<feature type="repeat" description="ANK" evidence="3">
    <location>
        <begin position="211"/>
        <end position="235"/>
    </location>
</feature>
<evidence type="ECO:0000313" key="4">
    <source>
        <dbReference type="EMBL" id="KAJ4863846.1"/>
    </source>
</evidence>
<dbReference type="Proteomes" id="UP001140511">
    <property type="component" value="Unassembled WGS sequence"/>
</dbReference>
<protein>
    <submittedName>
        <fullName evidence="4">Ankyrin repeats (3 copies) domain-containing protein</fullName>
    </submittedName>
</protein>
<dbReference type="InterPro" id="IPR002110">
    <property type="entry name" value="Ankyrin_rpt"/>
</dbReference>
<evidence type="ECO:0000256" key="3">
    <source>
        <dbReference type="PROSITE-ProRule" id="PRU00023"/>
    </source>
</evidence>
<dbReference type="Gene3D" id="1.25.40.20">
    <property type="entry name" value="Ankyrin repeat-containing domain"/>
    <property type="match status" value="1"/>
</dbReference>
<name>A0A9W9EBT9_9HYPO</name>
<gene>
    <name evidence="4" type="ORF">T069G_00376</name>
</gene>
<dbReference type="SMART" id="SM00248">
    <property type="entry name" value="ANK"/>
    <property type="match status" value="3"/>
</dbReference>
<organism evidence="4 5">
    <name type="scientific">Trichoderma breve</name>
    <dbReference type="NCBI Taxonomy" id="2034170"/>
    <lineage>
        <taxon>Eukaryota</taxon>
        <taxon>Fungi</taxon>
        <taxon>Dikarya</taxon>
        <taxon>Ascomycota</taxon>
        <taxon>Pezizomycotina</taxon>
        <taxon>Sordariomycetes</taxon>
        <taxon>Hypocreomycetidae</taxon>
        <taxon>Hypocreales</taxon>
        <taxon>Hypocreaceae</taxon>
        <taxon>Trichoderma</taxon>
    </lineage>
</organism>
<sequence>MAFICAGLVTIEEESGIIRLIHYTTHEYLERTRERWLPDAESSITIICTTYLSLQDFDTGPCEPCTLEEPDPGMCYDNCEYQKRLRLFPLYGYAANYWGHHARACVQLNEEVMNFLSRQSNVGASAQVLMTHWSFRGRCKGFPTEMTGLHMASHLGIYEAVNAILKYEALIDRRDSHGTTPLSYAASGGHQDIVELLLATGKVDPDSGDKDFRTPLLYAAMGGHEDVVKLLLATGKLARLIQSLSVLFIAAEADLQRRATPLSADKKGCQTNTHNW</sequence>
<dbReference type="PROSITE" id="PS50297">
    <property type="entry name" value="ANK_REP_REGION"/>
    <property type="match status" value="2"/>
</dbReference>
<dbReference type="AlphaFoldDB" id="A0A9W9EBT9"/>
<accession>A0A9W9EBT9</accession>
<dbReference type="PANTHER" id="PTHR24203:SF45">
    <property type="entry name" value="ANKYRIN REPEAT DOMAIN 6"/>
    <property type="match status" value="1"/>
</dbReference>
<dbReference type="EMBL" id="JAOPEN010000001">
    <property type="protein sequence ID" value="KAJ4863846.1"/>
    <property type="molecule type" value="Genomic_DNA"/>
</dbReference>
<dbReference type="Pfam" id="PF13637">
    <property type="entry name" value="Ank_4"/>
    <property type="match status" value="1"/>
</dbReference>
<dbReference type="SUPFAM" id="SSF48403">
    <property type="entry name" value="Ankyrin repeat"/>
    <property type="match status" value="1"/>
</dbReference>
<dbReference type="RefSeq" id="XP_056032902.1">
    <property type="nucleotide sequence ID" value="XM_056167586.1"/>
</dbReference>